<dbReference type="Proteomes" id="UP000468531">
    <property type="component" value="Unassembled WGS sequence"/>
</dbReference>
<dbReference type="InterPro" id="IPR040758">
    <property type="entry name" value="PrmC_N"/>
</dbReference>
<evidence type="ECO:0000313" key="8">
    <source>
        <dbReference type="EMBL" id="NEU99426.1"/>
    </source>
</evidence>
<dbReference type="PANTHER" id="PTHR18895">
    <property type="entry name" value="HEMK METHYLTRANSFERASE"/>
    <property type="match status" value="1"/>
</dbReference>
<dbReference type="GO" id="GO:0032259">
    <property type="term" value="P:methylation"/>
    <property type="evidence" value="ECO:0007669"/>
    <property type="project" value="UniProtKB-KW"/>
</dbReference>
<evidence type="ECO:0000256" key="4">
    <source>
        <dbReference type="ARBA" id="ARBA00048391"/>
    </source>
</evidence>
<feature type="domain" description="Release factor glutamine methyltransferase N-terminal" evidence="7">
    <location>
        <begin position="17"/>
        <end position="86"/>
    </location>
</feature>
<dbReference type="EC" id="2.1.1.297" evidence="5"/>
<reference evidence="8 9" key="1">
    <citation type="journal article" date="2020" name="Arch. Microbiol.">
        <title>Bradyrhizobium uaiense sp. nov., a new highly efficient cowpea symbiont.</title>
        <authorList>
            <person name="Cabral Michel D."/>
            <person name="Azarias Guimaraes A."/>
            <person name="Martins da Costa E."/>
            <person name="Soares de Carvalho T."/>
            <person name="Balsanelli E."/>
            <person name="Willems A."/>
            <person name="Maltempi de Souza E."/>
            <person name="de Souza Moreira F.M."/>
        </authorList>
    </citation>
    <scope>NUCLEOTIDE SEQUENCE [LARGE SCALE GENOMIC DNA]</scope>
    <source>
        <strain evidence="8 9">UFLA 03-164</strain>
    </source>
</reference>
<evidence type="ECO:0000256" key="5">
    <source>
        <dbReference type="HAMAP-Rule" id="MF_02126"/>
    </source>
</evidence>
<sequence>MAVSSVNQFTGQTIDAARRALAMRFAAAGNESAELDARMLVGAALGLDLTGIIAAAARILTPEQSDLLEDLARRRLAGEPVARILGIKEFWGLPLHLSAATLVPRPDTETVVERALELLRAEGATERALRIADLGTGSGAILLALLSELPHAHGFATDIAPEALQTASRNAAALGLADRTTWIECDYGSALTGSFDLIVSNPPYIPSADIAGLDIEVRAHDPRAALDGGPDGLDAYRTLISQSADLLAPHGFLVVEIGQGQSRDVEALMTASGLSPTGSPKADLGGIPRAVSARRLPR</sequence>
<dbReference type="SUPFAM" id="SSF53335">
    <property type="entry name" value="S-adenosyl-L-methionine-dependent methyltransferases"/>
    <property type="match status" value="1"/>
</dbReference>
<dbReference type="EMBL" id="VKHP01000129">
    <property type="protein sequence ID" value="NEU99426.1"/>
    <property type="molecule type" value="Genomic_DNA"/>
</dbReference>
<evidence type="ECO:0000256" key="1">
    <source>
        <dbReference type="ARBA" id="ARBA00022603"/>
    </source>
</evidence>
<evidence type="ECO:0000256" key="2">
    <source>
        <dbReference type="ARBA" id="ARBA00022679"/>
    </source>
</evidence>
<dbReference type="PANTHER" id="PTHR18895:SF74">
    <property type="entry name" value="MTRF1L RELEASE FACTOR GLUTAMINE METHYLTRANSFERASE"/>
    <property type="match status" value="1"/>
</dbReference>
<comment type="function">
    <text evidence="5">Methylates the class 1 translation termination release factors RF1/PrfA and RF2/PrfB on the glutamine residue of the universally conserved GGQ motif.</text>
</comment>
<organism evidence="8 9">
    <name type="scientific">Bradyrhizobium uaiense</name>
    <dbReference type="NCBI Taxonomy" id="2594946"/>
    <lineage>
        <taxon>Bacteria</taxon>
        <taxon>Pseudomonadati</taxon>
        <taxon>Pseudomonadota</taxon>
        <taxon>Alphaproteobacteria</taxon>
        <taxon>Hyphomicrobiales</taxon>
        <taxon>Nitrobacteraceae</taxon>
        <taxon>Bradyrhizobium</taxon>
    </lineage>
</organism>
<dbReference type="NCBIfam" id="TIGR00536">
    <property type="entry name" value="hemK_fam"/>
    <property type="match status" value="1"/>
</dbReference>
<dbReference type="InterPro" id="IPR002052">
    <property type="entry name" value="DNA_methylase_N6_adenine_CS"/>
</dbReference>
<dbReference type="InterPro" id="IPR050320">
    <property type="entry name" value="N5-glutamine_MTase"/>
</dbReference>
<evidence type="ECO:0000256" key="3">
    <source>
        <dbReference type="ARBA" id="ARBA00022691"/>
    </source>
</evidence>
<dbReference type="GO" id="GO:0003676">
    <property type="term" value="F:nucleic acid binding"/>
    <property type="evidence" value="ECO:0007669"/>
    <property type="project" value="InterPro"/>
</dbReference>
<gene>
    <name evidence="5 8" type="primary">prmC</name>
    <name evidence="8" type="ORF">FNJ47_27255</name>
</gene>
<name>A0A6P1BLQ8_9BRAD</name>
<comment type="similarity">
    <text evidence="5">Belongs to the protein N5-glutamine methyltransferase family. PrmC subfamily.</text>
</comment>
<dbReference type="GO" id="GO:0102559">
    <property type="term" value="F:peptide chain release factor N(5)-glutamine methyltransferase activity"/>
    <property type="evidence" value="ECO:0007669"/>
    <property type="project" value="UniProtKB-EC"/>
</dbReference>
<comment type="caution">
    <text evidence="8">The sequence shown here is derived from an EMBL/GenBank/DDBJ whole genome shotgun (WGS) entry which is preliminary data.</text>
</comment>
<dbReference type="InterPro" id="IPR007848">
    <property type="entry name" value="Small_mtfrase_dom"/>
</dbReference>
<keyword evidence="9" id="KW-1185">Reference proteome</keyword>
<feature type="binding site" evidence="5">
    <location>
        <begin position="201"/>
        <end position="204"/>
    </location>
    <ligand>
        <name>substrate</name>
    </ligand>
</feature>
<feature type="binding site" evidence="5">
    <location>
        <position position="158"/>
    </location>
    <ligand>
        <name>S-adenosyl-L-methionine</name>
        <dbReference type="ChEBI" id="CHEBI:59789"/>
    </ligand>
</feature>
<keyword evidence="2 5" id="KW-0808">Transferase</keyword>
<proteinExistence type="inferred from homology"/>
<dbReference type="InterPro" id="IPR029063">
    <property type="entry name" value="SAM-dependent_MTases_sf"/>
</dbReference>
<feature type="domain" description="Methyltransferase small" evidence="6">
    <location>
        <begin position="125"/>
        <end position="204"/>
    </location>
</feature>
<keyword evidence="3 5" id="KW-0949">S-adenosyl-L-methionine</keyword>
<feature type="binding site" evidence="5">
    <location>
        <begin position="135"/>
        <end position="139"/>
    </location>
    <ligand>
        <name>S-adenosyl-L-methionine</name>
        <dbReference type="ChEBI" id="CHEBI:59789"/>
    </ligand>
</feature>
<accession>A0A6P1BLQ8</accession>
<dbReference type="Pfam" id="PF05175">
    <property type="entry name" value="MTS"/>
    <property type="match status" value="1"/>
</dbReference>
<protein>
    <recommendedName>
        <fullName evidence="5">Release factor glutamine methyltransferase</fullName>
        <shortName evidence="5">RF MTase</shortName>
        <ecNumber evidence="5">2.1.1.297</ecNumber>
    </recommendedName>
    <alternativeName>
        <fullName evidence="5">N5-glutamine methyltransferase PrmC</fullName>
    </alternativeName>
    <alternativeName>
        <fullName evidence="5">Protein-(glutamine-N5) MTase PrmC</fullName>
    </alternativeName>
    <alternativeName>
        <fullName evidence="5">Protein-glutamine N-methyltransferase PrmC</fullName>
    </alternativeName>
</protein>
<keyword evidence="1 5" id="KW-0489">Methyltransferase</keyword>
<evidence type="ECO:0000259" key="6">
    <source>
        <dbReference type="Pfam" id="PF05175"/>
    </source>
</evidence>
<dbReference type="Pfam" id="PF17827">
    <property type="entry name" value="PrmC_N"/>
    <property type="match status" value="1"/>
</dbReference>
<evidence type="ECO:0000313" key="9">
    <source>
        <dbReference type="Proteomes" id="UP000468531"/>
    </source>
</evidence>
<dbReference type="NCBIfam" id="TIGR03534">
    <property type="entry name" value="RF_mod_PrmC"/>
    <property type="match status" value="1"/>
</dbReference>
<evidence type="ECO:0000259" key="7">
    <source>
        <dbReference type="Pfam" id="PF17827"/>
    </source>
</evidence>
<dbReference type="AlphaFoldDB" id="A0A6P1BLQ8"/>
<dbReference type="PROSITE" id="PS00092">
    <property type="entry name" value="N6_MTASE"/>
    <property type="match status" value="1"/>
</dbReference>
<feature type="binding site" evidence="5">
    <location>
        <position position="201"/>
    </location>
    <ligand>
        <name>S-adenosyl-L-methionine</name>
        <dbReference type="ChEBI" id="CHEBI:59789"/>
    </ligand>
</feature>
<dbReference type="InterPro" id="IPR004556">
    <property type="entry name" value="HemK-like"/>
</dbReference>
<comment type="caution">
    <text evidence="5">Lacks conserved residue(s) required for the propagation of feature annotation.</text>
</comment>
<dbReference type="InterPro" id="IPR019874">
    <property type="entry name" value="RF_methyltr_PrmC"/>
</dbReference>
<dbReference type="Gene3D" id="3.40.50.150">
    <property type="entry name" value="Vaccinia Virus protein VP39"/>
    <property type="match status" value="1"/>
</dbReference>
<dbReference type="Gene3D" id="1.10.8.10">
    <property type="entry name" value="DNA helicase RuvA subunit, C-terminal domain"/>
    <property type="match status" value="1"/>
</dbReference>
<dbReference type="HAMAP" id="MF_02126">
    <property type="entry name" value="RF_methyltr_PrmC"/>
    <property type="match status" value="1"/>
</dbReference>
<comment type="catalytic activity">
    <reaction evidence="4 5">
        <text>L-glutaminyl-[peptide chain release factor] + S-adenosyl-L-methionine = N(5)-methyl-L-glutaminyl-[peptide chain release factor] + S-adenosyl-L-homocysteine + H(+)</text>
        <dbReference type="Rhea" id="RHEA:42896"/>
        <dbReference type="Rhea" id="RHEA-COMP:10271"/>
        <dbReference type="Rhea" id="RHEA-COMP:10272"/>
        <dbReference type="ChEBI" id="CHEBI:15378"/>
        <dbReference type="ChEBI" id="CHEBI:30011"/>
        <dbReference type="ChEBI" id="CHEBI:57856"/>
        <dbReference type="ChEBI" id="CHEBI:59789"/>
        <dbReference type="ChEBI" id="CHEBI:61891"/>
        <dbReference type="EC" id="2.1.1.297"/>
    </reaction>
</comment>
<dbReference type="CDD" id="cd02440">
    <property type="entry name" value="AdoMet_MTases"/>
    <property type="match status" value="1"/>
</dbReference>